<feature type="transmembrane region" description="Helical" evidence="14">
    <location>
        <begin position="12"/>
        <end position="36"/>
    </location>
</feature>
<evidence type="ECO:0000256" key="9">
    <source>
        <dbReference type="ARBA" id="ARBA00022984"/>
    </source>
</evidence>
<dbReference type="InterPro" id="IPR036138">
    <property type="entry name" value="PBP_dimer_sf"/>
</dbReference>
<evidence type="ECO:0000256" key="4">
    <source>
        <dbReference type="ARBA" id="ARBA00007171"/>
    </source>
</evidence>
<feature type="domain" description="Penicillin-binding protein dimerisation" evidence="16">
    <location>
        <begin position="38"/>
        <end position="203"/>
    </location>
</feature>
<dbReference type="PANTHER" id="PTHR30627">
    <property type="entry name" value="PEPTIDOGLYCAN D,D-TRANSPEPTIDASE"/>
    <property type="match status" value="1"/>
</dbReference>
<evidence type="ECO:0000256" key="11">
    <source>
        <dbReference type="ARBA" id="ARBA00023136"/>
    </source>
</evidence>
<dbReference type="InterPro" id="IPR050515">
    <property type="entry name" value="Beta-lactam/transpept"/>
</dbReference>
<evidence type="ECO:0000313" key="17">
    <source>
        <dbReference type="EMBL" id="OJD78228.1"/>
    </source>
</evidence>
<dbReference type="Gene3D" id="3.90.1310.10">
    <property type="entry name" value="Penicillin-binding protein 2a (Domain 2)"/>
    <property type="match status" value="1"/>
</dbReference>
<dbReference type="PANTHER" id="PTHR30627:SF2">
    <property type="entry name" value="PEPTIDOGLYCAN D,D-TRANSPEPTIDASE MRDA"/>
    <property type="match status" value="1"/>
</dbReference>
<dbReference type="SUPFAM" id="SSF56601">
    <property type="entry name" value="beta-lactamase/transpeptidase-like"/>
    <property type="match status" value="1"/>
</dbReference>
<evidence type="ECO:0000256" key="13">
    <source>
        <dbReference type="ARBA" id="ARBA00034000"/>
    </source>
</evidence>
<dbReference type="Gene3D" id="3.40.710.10">
    <property type="entry name" value="DD-peptidase/beta-lactamase superfamily"/>
    <property type="match status" value="1"/>
</dbReference>
<evidence type="ECO:0000256" key="2">
    <source>
        <dbReference type="ARBA" id="ARBA00004236"/>
    </source>
</evidence>
<evidence type="ECO:0000259" key="16">
    <source>
        <dbReference type="Pfam" id="PF03717"/>
    </source>
</evidence>
<dbReference type="GO" id="GO:0005886">
    <property type="term" value="C:plasma membrane"/>
    <property type="evidence" value="ECO:0007669"/>
    <property type="project" value="UniProtKB-SubCell"/>
</dbReference>
<evidence type="ECO:0000256" key="12">
    <source>
        <dbReference type="ARBA" id="ARBA00023316"/>
    </source>
</evidence>
<keyword evidence="8" id="KW-0133">Cell shape</keyword>
<evidence type="ECO:0000256" key="1">
    <source>
        <dbReference type="ARBA" id="ARBA00004167"/>
    </source>
</evidence>
<organism evidence="17 18">
    <name type="scientific">Bacillus paramycoides</name>
    <dbReference type="NCBI Taxonomy" id="2026194"/>
    <lineage>
        <taxon>Bacteria</taxon>
        <taxon>Bacillati</taxon>
        <taxon>Bacillota</taxon>
        <taxon>Bacilli</taxon>
        <taxon>Bacillales</taxon>
        <taxon>Bacillaceae</taxon>
        <taxon>Bacillus</taxon>
        <taxon>Bacillus cereus group</taxon>
    </lineage>
</organism>
<gene>
    <name evidence="17" type="ORF">BAU28_03145</name>
</gene>
<dbReference type="Pfam" id="PF03717">
    <property type="entry name" value="PBP_dimer"/>
    <property type="match status" value="1"/>
</dbReference>
<sequence length="588" mass="65654">MLHTKIKRWRSLAVLSIVGLILLILLKINFISITIATSSAERGKILDQNGVILATNKKVKSLYCTSNDEKLSNQDTSNTLAFFNQFSSEFQHDISTEDIKSQLQQSCKKQTMNDIPLYSDINENELAFINKNKPNNVIINDELIRYYPKHEIGSQVIGYVENDLNSKYGPVGKSGVELQYENDLKGKPGKTLIFKMNNKKFLWNIQKVQKGKDVRLALDSKLQQKTEEALRSQIKKIPDANAGYVVVTDVKTGAILTMANSAVFDPNTLHTHVSSKKENIKSLSQNKAIQKLKYGKSYINMASTIKPLTILIGLNEKLFQPEDTYLDKGSFQYDNQNNITNAPGTPTGEITPRQAIINSSNTFMTAKVALPLFNQNNGNIEKVAHIWTDYLMQFGLRSKTGIDLPFEEDGQYEFHPSSKFENGISALLNASWGGNEIHTPLQLAQYAATLASKGDKYKPQIVSAIIGQDGKETKKFKPILESSNRYPMKFWSVVQGGMSQNIEEIKNLPFHVAGKTGITGSPNEQDRMINHSLFIAYAPTEDPQIAISVVIPGSNSEKNIAALVTAKILESWNTLQKENKNKKEGSLK</sequence>
<comment type="similarity">
    <text evidence="4">Belongs to the transpeptidase family.</text>
</comment>
<dbReference type="GO" id="GO:0009252">
    <property type="term" value="P:peptidoglycan biosynthetic process"/>
    <property type="evidence" value="ECO:0007669"/>
    <property type="project" value="UniProtKB-UniPathway"/>
</dbReference>
<evidence type="ECO:0000259" key="15">
    <source>
        <dbReference type="Pfam" id="PF00905"/>
    </source>
</evidence>
<comment type="subcellular location">
    <subcellularLocation>
        <location evidence="2">Cell membrane</location>
    </subcellularLocation>
    <subcellularLocation>
        <location evidence="1">Membrane</location>
        <topology evidence="1">Single-pass membrane protein</topology>
    </subcellularLocation>
</comment>
<keyword evidence="7 14" id="KW-0812">Transmembrane</keyword>
<keyword evidence="6" id="KW-1003">Cell membrane</keyword>
<keyword evidence="10 14" id="KW-1133">Transmembrane helix</keyword>
<evidence type="ECO:0000256" key="6">
    <source>
        <dbReference type="ARBA" id="ARBA00022475"/>
    </source>
</evidence>
<evidence type="ECO:0000256" key="10">
    <source>
        <dbReference type="ARBA" id="ARBA00022989"/>
    </source>
</evidence>
<comment type="pathway">
    <text evidence="3">Cell wall biogenesis; peptidoglycan biosynthesis.</text>
</comment>
<dbReference type="FunFam" id="3.40.710.10:FF:000064">
    <property type="entry name" value="Penicillin-binding protein 2"/>
    <property type="match status" value="1"/>
</dbReference>
<dbReference type="InterPro" id="IPR012338">
    <property type="entry name" value="Beta-lactam/transpept-like"/>
</dbReference>
<dbReference type="Proteomes" id="UP000182788">
    <property type="component" value="Unassembled WGS sequence"/>
</dbReference>
<evidence type="ECO:0000313" key="18">
    <source>
        <dbReference type="Proteomes" id="UP000182788"/>
    </source>
</evidence>
<dbReference type="GO" id="GO:0071555">
    <property type="term" value="P:cell wall organization"/>
    <property type="evidence" value="ECO:0007669"/>
    <property type="project" value="UniProtKB-KW"/>
</dbReference>
<dbReference type="GO" id="GO:0008658">
    <property type="term" value="F:penicillin binding"/>
    <property type="evidence" value="ECO:0007669"/>
    <property type="project" value="InterPro"/>
</dbReference>
<feature type="domain" description="Penicillin-binding protein transpeptidase" evidence="15">
    <location>
        <begin position="243"/>
        <end position="570"/>
    </location>
</feature>
<evidence type="ECO:0000256" key="8">
    <source>
        <dbReference type="ARBA" id="ARBA00022960"/>
    </source>
</evidence>
<keyword evidence="11 14" id="KW-0472">Membrane</keyword>
<proteinExistence type="inferred from homology"/>
<dbReference type="EC" id="3.4.16.4" evidence="5"/>
<dbReference type="InterPro" id="IPR001460">
    <property type="entry name" value="PCN-bd_Tpept"/>
</dbReference>
<accession>A0A1J9VRX7</accession>
<dbReference type="Pfam" id="PF00905">
    <property type="entry name" value="Transpeptidase"/>
    <property type="match status" value="1"/>
</dbReference>
<comment type="catalytic activity">
    <reaction evidence="13">
        <text>Preferential cleavage: (Ac)2-L-Lys-D-Ala-|-D-Ala. Also transpeptidation of peptidyl-alanyl moieties that are N-acyl substituents of D-alanine.</text>
        <dbReference type="EC" id="3.4.16.4"/>
    </reaction>
</comment>
<protein>
    <recommendedName>
        <fullName evidence="5">serine-type D-Ala-D-Ala carboxypeptidase</fullName>
        <ecNumber evidence="5">3.4.16.4</ecNumber>
    </recommendedName>
</protein>
<keyword evidence="9" id="KW-0573">Peptidoglycan synthesis</keyword>
<dbReference type="GeneID" id="87593431"/>
<dbReference type="UniPathway" id="UPA00219"/>
<reference evidence="17 18" key="1">
    <citation type="submission" date="2016-06" db="EMBL/GenBank/DDBJ databases">
        <title>First insights into the genetic diversity and population structure of in the Bacillus cereus group bacteria from diverse marine environments.</title>
        <authorList>
            <person name="Liu Y."/>
            <person name="Lai Q."/>
            <person name="Shao Z."/>
        </authorList>
    </citation>
    <scope>NUCLEOTIDE SEQUENCE [LARGE SCALE GENOMIC DNA]</scope>
    <source>
        <strain evidence="17 18">NH24A2</strain>
    </source>
</reference>
<evidence type="ECO:0000256" key="14">
    <source>
        <dbReference type="SAM" id="Phobius"/>
    </source>
</evidence>
<dbReference type="SUPFAM" id="SSF56519">
    <property type="entry name" value="Penicillin binding protein dimerisation domain"/>
    <property type="match status" value="1"/>
</dbReference>
<dbReference type="GO" id="GO:0008360">
    <property type="term" value="P:regulation of cell shape"/>
    <property type="evidence" value="ECO:0007669"/>
    <property type="project" value="UniProtKB-KW"/>
</dbReference>
<dbReference type="GO" id="GO:0009002">
    <property type="term" value="F:serine-type D-Ala-D-Ala carboxypeptidase activity"/>
    <property type="evidence" value="ECO:0007669"/>
    <property type="project" value="UniProtKB-EC"/>
</dbReference>
<dbReference type="AlphaFoldDB" id="A0A1J9VRX7"/>
<dbReference type="InterPro" id="IPR005311">
    <property type="entry name" value="PBP_dimer"/>
</dbReference>
<evidence type="ECO:0000256" key="7">
    <source>
        <dbReference type="ARBA" id="ARBA00022692"/>
    </source>
</evidence>
<evidence type="ECO:0000256" key="5">
    <source>
        <dbReference type="ARBA" id="ARBA00012448"/>
    </source>
</evidence>
<comment type="caution">
    <text evidence="17">The sequence shown here is derived from an EMBL/GenBank/DDBJ whole genome shotgun (WGS) entry which is preliminary data.</text>
</comment>
<dbReference type="EMBL" id="MAOI01000079">
    <property type="protein sequence ID" value="OJD78228.1"/>
    <property type="molecule type" value="Genomic_DNA"/>
</dbReference>
<dbReference type="GO" id="GO:0071972">
    <property type="term" value="F:peptidoglycan L,D-transpeptidase activity"/>
    <property type="evidence" value="ECO:0007669"/>
    <property type="project" value="TreeGrafter"/>
</dbReference>
<name>A0A1J9VRX7_9BACI</name>
<keyword evidence="12" id="KW-0961">Cell wall biogenesis/degradation</keyword>
<evidence type="ECO:0000256" key="3">
    <source>
        <dbReference type="ARBA" id="ARBA00004752"/>
    </source>
</evidence>
<dbReference type="RefSeq" id="WP_071719545.1">
    <property type="nucleotide sequence ID" value="NZ_CBCSHB010000028.1"/>
</dbReference>